<name>A0ACD1ADU6_9FIRM</name>
<evidence type="ECO:0000313" key="1">
    <source>
        <dbReference type="EMBL" id="QOX64632.1"/>
    </source>
</evidence>
<organism evidence="1 2">
    <name type="scientific">Anoxybacterium hadale</name>
    <dbReference type="NCBI Taxonomy" id="3408580"/>
    <lineage>
        <taxon>Bacteria</taxon>
        <taxon>Bacillati</taxon>
        <taxon>Bacillota</taxon>
        <taxon>Clostridia</taxon>
        <taxon>Peptostreptococcales</taxon>
        <taxon>Anaerovoracaceae</taxon>
        <taxon>Anoxybacterium</taxon>
    </lineage>
</organism>
<reference evidence="1" key="1">
    <citation type="submission" date="2019-08" db="EMBL/GenBank/DDBJ databases">
        <title>Genome sequence of Clostridiales bacterium MT110.</title>
        <authorList>
            <person name="Cao J."/>
        </authorList>
    </citation>
    <scope>NUCLEOTIDE SEQUENCE</scope>
    <source>
        <strain evidence="1">MT110</strain>
    </source>
</reference>
<accession>A0ACD1ADU6</accession>
<sequence>MKILGTTQSICPVCRKPLEGRYVSEAGSVILTKTCEAHGIFETAIAQREEDYLRWTANPSINIPPKKAMTQGVSGSCPLHCGTCNEHLQTACCVLIDITERCNQHCPYCFAKAETDLSGGFGPGEPDLEEIRRKYDLLLDLGEERAFNIQLSGGEPTVRNDLPDIIRMGKSKGFEFIQINTNGRRIAQEEGYAQILKDAGASVAFLQFDGTDDEIYRVLRGEPLLELKKKAVENCRKAGLPVTLVPTVVRDVNLKNIGSMMDFLLENVDVVKGIHFQPVSFFGRHPGEKENRVTMFDVMNELEQQTKGAFAARDCYPITTGHPLCCFQSSYQKQKDGTVKSLINYGTKMEGLSCCEAKDPLEIIKKDRDFVLNKWHIHEPYQEQKQEESCCCNNPAESEDRSGKSTETCCCGSTETFCESTGSCGCDESSSDCCSDSHGCGGTNEELLDFDQFLNELRRNMFSVSCMAFMDGSNLDAERLKRCRVQVLSPDDRLIPFCAYNSIYREDQHESI</sequence>
<protein>
    <submittedName>
        <fullName evidence="1">Radical SAM protein</fullName>
    </submittedName>
</protein>
<gene>
    <name evidence="1" type="ORF">FRZ06_15425</name>
</gene>
<proteinExistence type="predicted"/>
<dbReference type="EMBL" id="CP042469">
    <property type="protein sequence ID" value="QOX64632.1"/>
    <property type="molecule type" value="Genomic_DNA"/>
</dbReference>
<keyword evidence="2" id="KW-1185">Reference proteome</keyword>
<evidence type="ECO:0000313" key="2">
    <source>
        <dbReference type="Proteomes" id="UP000594014"/>
    </source>
</evidence>
<dbReference type="Proteomes" id="UP000594014">
    <property type="component" value="Chromosome"/>
</dbReference>